<evidence type="ECO:0000313" key="2">
    <source>
        <dbReference type="Proteomes" id="UP000521872"/>
    </source>
</evidence>
<sequence>MPTFRVIYAYMGEHIQMAAFATPWPGALDLHPSTELAHRSGPYNSEAMRIDIPAPLEDVIYANSSTSSIHSPEMGEANTNQNNLSGFVETTSTQAAKPIARGIFSVVTSPKNHAGIW</sequence>
<dbReference type="EMBL" id="JAACJL010000031">
    <property type="protein sequence ID" value="KAF4616662.1"/>
    <property type="molecule type" value="Genomic_DNA"/>
</dbReference>
<dbReference type="Proteomes" id="UP000521872">
    <property type="component" value="Unassembled WGS sequence"/>
</dbReference>
<dbReference type="AlphaFoldDB" id="A0A8H4VNZ8"/>
<gene>
    <name evidence="1" type="ORF">D9613_008481</name>
</gene>
<protein>
    <submittedName>
        <fullName evidence="1">Uncharacterized protein</fullName>
    </submittedName>
</protein>
<evidence type="ECO:0000313" key="1">
    <source>
        <dbReference type="EMBL" id="KAF4616662.1"/>
    </source>
</evidence>
<accession>A0A8H4VNZ8</accession>
<keyword evidence="2" id="KW-1185">Reference proteome</keyword>
<name>A0A8H4VNZ8_9AGAR</name>
<reference evidence="1 2" key="1">
    <citation type="submission" date="2019-12" db="EMBL/GenBank/DDBJ databases">
        <authorList>
            <person name="Floudas D."/>
            <person name="Bentzer J."/>
            <person name="Ahren D."/>
            <person name="Johansson T."/>
            <person name="Persson P."/>
            <person name="Tunlid A."/>
        </authorList>
    </citation>
    <scope>NUCLEOTIDE SEQUENCE [LARGE SCALE GENOMIC DNA]</scope>
    <source>
        <strain evidence="1 2">CBS 102.39</strain>
    </source>
</reference>
<proteinExistence type="predicted"/>
<comment type="caution">
    <text evidence="1">The sequence shown here is derived from an EMBL/GenBank/DDBJ whole genome shotgun (WGS) entry which is preliminary data.</text>
</comment>
<organism evidence="1 2">
    <name type="scientific">Agrocybe pediades</name>
    <dbReference type="NCBI Taxonomy" id="84607"/>
    <lineage>
        <taxon>Eukaryota</taxon>
        <taxon>Fungi</taxon>
        <taxon>Dikarya</taxon>
        <taxon>Basidiomycota</taxon>
        <taxon>Agaricomycotina</taxon>
        <taxon>Agaricomycetes</taxon>
        <taxon>Agaricomycetidae</taxon>
        <taxon>Agaricales</taxon>
        <taxon>Agaricineae</taxon>
        <taxon>Strophariaceae</taxon>
        <taxon>Agrocybe</taxon>
    </lineage>
</organism>